<dbReference type="InterPro" id="IPR057749">
    <property type="entry name" value="WDR47_COR"/>
</dbReference>
<dbReference type="Proteomes" id="UP001177023">
    <property type="component" value="Unassembled WGS sequence"/>
</dbReference>
<feature type="compositionally biased region" description="Polar residues" evidence="2">
    <location>
        <begin position="1018"/>
        <end position="1027"/>
    </location>
</feature>
<sequence length="1494" mass="166752">MGISWSAFVDLPLRYIFGLEQLQRPYIEYQPPINLIAQAATLAAQQRRMSDSSNSSDSDSDQEMPPARSPPNRRDIDGPFGYVPGDCQPSISRLQHVCATTSQPLAGFSPISRQRTALQLGGRGYNTSVGRASMLDSFLPNRHKLVDATRIKTFCAHYFNDDDIMTASQDGVIRFYTRGCNYSKRYTEDSHLQVPVVGWSVLDVAISPDSQYLAYTTWRDIVFLTRMGMRSTKRYRMERELGKEFSEPEPAFEQLKLTQDEDAERNNGFALFQLKFSPDGREVLAGSSAFRIFAVDLETKRVTLDLTAHEDDINTVAFSSQNHLVFSAGDDGLCKVWDRRAMGESDQPAGIFAGHRDGITSVDVREDDRYVVTNCKDQSIKIWDIRRFASDAAVEETTNCVRSQRWDYRFNQNPVYQSELLPGDCSLMTFYGHVVRHTLIRARFSPRSTGSRYVYTGCAAGKVWIFDILKGESVAVLQGHNAVVRECEWNGKTNEIASASWDGHTFSWKYDCRARDDYQPLAEDEESSNEFYESLKPQRKRTAVKRRRIRQADLYDSDMESYHAHFAILLIVIEYELPKDLMGHEAAGASPAVHVSFAERDVLKVILEFLELRGFHIAQLALERETGVINGQYSADLLFLRQLIIDGQWDNALDFVEPLKGCDDFDFQAFRYNITKYKFFELLCIKLEPGPMHDNDFAVEELVECLSDLEHICPSPEDYRHLCAMLTLPRLSDHHDFRHWNPSAARIECFHKVEKMVARLLPPTQKESTPLPASIHDRLVSLVAKGIFYEGCVDYCQGQAVGELKGREDGPKIGQLLSNRPRLSGVDLSLVSWLGVVSREQFAMPFQQKGLDTRIEPIKKPKLEAQWAEQILATPIKPGGAFPHSAVPKTKLRFAEKMSQSIAALPMGASMAMSTYPTPKHVMSQSTAPGFTLNGTAEASGEAMVQSQIIDAMLETSELAKTSRPGSVAAQSRQMTPMSMSVAPQVLAPAMAQSMSAAPFDFTQTRRQLDEMTRRSVPPSSTRQSSLPPVPELSPHSEDATAMTQSRLFQEFASRQKPEPAPPQVQLRPQMPKPMPHLSPQPMPYPGPPVLPGYAINPPVPYGDFGMGPRPIYPNGHMGPNPMAPIATAMPRPLSMMGPASPAHPGPAARPHSMPSSSGMNVQFVPVCRYEDAQAIRASAFHPSGRVFAVGTNSKQMLICAYPDVKRNRLYNPRLRTHEPMPKPEILLSRPKQHRGSVYCLGFSPSGEMLATGSNDKSMRLMAYNVDNSRIGAEMELNCHDGTVRDLIFLEDSANRTSLLISGGAGDCQLRVSDCHTGQVVQSYSGHSAPILGLYSWGTGPQFVSCSQDKTIRFWDVRAPQPTHVIQPSAKIANSPVTSVCVDPSGQLLVSGHEDASVALYDMTGRRVLQTFRPHGDEVRSVRFSNAAYYLLSASYDKRVCITDMRGDLMAPLMYLPVAEHSDKVIQCRWHPHEFSFLSTSADRSVVLWALPPP</sequence>
<dbReference type="SMART" id="SM00320">
    <property type="entry name" value="WD40"/>
    <property type="match status" value="12"/>
</dbReference>
<organism evidence="4 5">
    <name type="scientific">Mesorhabditis spiculigera</name>
    <dbReference type="NCBI Taxonomy" id="96644"/>
    <lineage>
        <taxon>Eukaryota</taxon>
        <taxon>Metazoa</taxon>
        <taxon>Ecdysozoa</taxon>
        <taxon>Nematoda</taxon>
        <taxon>Chromadorea</taxon>
        <taxon>Rhabditida</taxon>
        <taxon>Rhabditina</taxon>
        <taxon>Rhabditomorpha</taxon>
        <taxon>Rhabditoidea</taxon>
        <taxon>Rhabditidae</taxon>
        <taxon>Mesorhabditinae</taxon>
        <taxon>Mesorhabditis</taxon>
    </lineage>
</organism>
<dbReference type="EMBL" id="CATQJA010000664">
    <property type="protein sequence ID" value="CAJ0562813.1"/>
    <property type="molecule type" value="Genomic_DNA"/>
</dbReference>
<feature type="repeat" description="WD" evidence="1">
    <location>
        <begin position="1370"/>
        <end position="1411"/>
    </location>
</feature>
<evidence type="ECO:0000256" key="2">
    <source>
        <dbReference type="SAM" id="MobiDB-lite"/>
    </source>
</evidence>
<protein>
    <recommendedName>
        <fullName evidence="3">CTLH domain-containing protein</fullName>
    </recommendedName>
</protein>
<dbReference type="Pfam" id="PF00400">
    <property type="entry name" value="WD40"/>
    <property type="match status" value="8"/>
</dbReference>
<dbReference type="PROSITE" id="PS50294">
    <property type="entry name" value="WD_REPEATS_REGION"/>
    <property type="match status" value="5"/>
</dbReference>
<name>A0AA36C837_9BILA</name>
<feature type="compositionally biased region" description="Low complexity" evidence="2">
    <location>
        <begin position="1138"/>
        <end position="1153"/>
    </location>
</feature>
<proteinExistence type="predicted"/>
<reference evidence="4" key="1">
    <citation type="submission" date="2023-06" db="EMBL/GenBank/DDBJ databases">
        <authorList>
            <person name="Delattre M."/>
        </authorList>
    </citation>
    <scope>NUCLEOTIDE SEQUENCE</scope>
    <source>
        <strain evidence="4">AF72</strain>
    </source>
</reference>
<dbReference type="SUPFAM" id="SSF50978">
    <property type="entry name" value="WD40 repeat-like"/>
    <property type="match status" value="2"/>
</dbReference>
<dbReference type="Pfam" id="PF25602">
    <property type="entry name" value="WDR47_COR"/>
    <property type="match status" value="1"/>
</dbReference>
<gene>
    <name evidence="4" type="ORF">MSPICULIGERA_LOCUS2231</name>
</gene>
<dbReference type="InterPro" id="IPR006594">
    <property type="entry name" value="LisH"/>
</dbReference>
<keyword evidence="5" id="KW-1185">Reference proteome</keyword>
<feature type="domain" description="CTLH" evidence="3">
    <location>
        <begin position="633"/>
        <end position="690"/>
    </location>
</feature>
<comment type="caution">
    <text evidence="4">The sequence shown here is derived from an EMBL/GenBank/DDBJ whole genome shotgun (WGS) entry which is preliminary data.</text>
</comment>
<dbReference type="PROSITE" id="PS50082">
    <property type="entry name" value="WD_REPEATS_2"/>
    <property type="match status" value="6"/>
</dbReference>
<feature type="non-terminal residue" evidence="4">
    <location>
        <position position="1494"/>
    </location>
</feature>
<dbReference type="PROSITE" id="PS50896">
    <property type="entry name" value="LISH"/>
    <property type="match status" value="1"/>
</dbReference>
<feature type="repeat" description="WD" evidence="1">
    <location>
        <begin position="306"/>
        <end position="338"/>
    </location>
</feature>
<feature type="repeat" description="WD" evidence="1">
    <location>
        <begin position="1231"/>
        <end position="1261"/>
    </location>
</feature>
<dbReference type="PANTHER" id="PTHR19863:SF5">
    <property type="entry name" value="WD REPEAT-CONTAINING PROTEIN 47"/>
    <property type="match status" value="1"/>
</dbReference>
<feature type="repeat" description="WD" evidence="1">
    <location>
        <begin position="1324"/>
        <end position="1365"/>
    </location>
</feature>
<dbReference type="InterPro" id="IPR036322">
    <property type="entry name" value="WD40_repeat_dom_sf"/>
</dbReference>
<dbReference type="InterPro" id="IPR006595">
    <property type="entry name" value="CTLH_C"/>
</dbReference>
<feature type="repeat" description="WD" evidence="1">
    <location>
        <begin position="352"/>
        <end position="386"/>
    </location>
</feature>
<evidence type="ECO:0000313" key="4">
    <source>
        <dbReference type="EMBL" id="CAJ0562813.1"/>
    </source>
</evidence>
<dbReference type="PANTHER" id="PTHR19863">
    <property type="entry name" value="NEMITIN (NEURONAL ENRICHED MAP INTERACTING PROTEIN) HOMOLOG"/>
    <property type="match status" value="1"/>
</dbReference>
<evidence type="ECO:0000256" key="1">
    <source>
        <dbReference type="PROSITE-ProRule" id="PRU00221"/>
    </source>
</evidence>
<evidence type="ECO:0000313" key="5">
    <source>
        <dbReference type="Proteomes" id="UP001177023"/>
    </source>
</evidence>
<dbReference type="InterPro" id="IPR001680">
    <property type="entry name" value="WD40_rpt"/>
</dbReference>
<dbReference type="PROSITE" id="PS50897">
    <property type="entry name" value="CTLH"/>
    <property type="match status" value="1"/>
</dbReference>
<dbReference type="SMART" id="SM00668">
    <property type="entry name" value="CTLH"/>
    <property type="match status" value="1"/>
</dbReference>
<dbReference type="InterPro" id="IPR015943">
    <property type="entry name" value="WD40/YVTN_repeat-like_dom_sf"/>
</dbReference>
<dbReference type="CDD" id="cd00200">
    <property type="entry name" value="WD40"/>
    <property type="match status" value="1"/>
</dbReference>
<dbReference type="InterPro" id="IPR040067">
    <property type="entry name" value="WDR47"/>
</dbReference>
<evidence type="ECO:0000259" key="3">
    <source>
        <dbReference type="PROSITE" id="PS50897"/>
    </source>
</evidence>
<feature type="compositionally biased region" description="Low complexity" evidence="2">
    <location>
        <begin position="46"/>
        <end position="57"/>
    </location>
</feature>
<feature type="region of interest" description="Disordered" evidence="2">
    <location>
        <begin position="46"/>
        <end position="81"/>
    </location>
</feature>
<feature type="region of interest" description="Disordered" evidence="2">
    <location>
        <begin position="1009"/>
        <end position="1074"/>
    </location>
</feature>
<feature type="repeat" description="WD" evidence="1">
    <location>
        <begin position="1458"/>
        <end position="1494"/>
    </location>
</feature>
<keyword evidence="1" id="KW-0853">WD repeat</keyword>
<dbReference type="Gene3D" id="2.130.10.10">
    <property type="entry name" value="YVTN repeat-like/Quinoprotein amine dehydrogenase"/>
    <property type="match status" value="4"/>
</dbReference>
<accession>A0AA36C837</accession>
<feature type="region of interest" description="Disordered" evidence="2">
    <location>
        <begin position="1138"/>
        <end position="1157"/>
    </location>
</feature>